<comment type="caution">
    <text evidence="8">The sequence shown here is derived from an EMBL/GenBank/DDBJ whole genome shotgun (WGS) entry which is preliminary data.</text>
</comment>
<dbReference type="Proteomes" id="UP000075502">
    <property type="component" value="Unassembled WGS sequence"/>
</dbReference>
<accession>A0A150U3S9</accession>
<sequence length="282" mass="31251">MQQPLEHVPLLERPSFETVYTIGLSFLRQALRWLGVAERDIDDVLQDVMIAAYHALESFDPRHGTDGARAGRSPSGREPGAGRRAPQASSPLGEPLRRWLFGIAWRQVGHYRGRAHRRREIAVGAGASWPFDLADPGLSSEQLLAREQSGQLVGRLLGAIDLERRVVLIMHDLLEMTSADIARDLEVNENTVRNRLRLAREDFRVAVKRMNAEDRRALRDPLSLPVAERSRAADEESLLDAARVVPEVPDAIRRRLWIAVAHAVAHARAAGPSAQASAPPPA</sequence>
<evidence type="ECO:0000313" key="9">
    <source>
        <dbReference type="Proteomes" id="UP000075502"/>
    </source>
</evidence>
<dbReference type="InterPro" id="IPR036388">
    <property type="entry name" value="WH-like_DNA-bd_sf"/>
</dbReference>
<dbReference type="PANTHER" id="PTHR43133">
    <property type="entry name" value="RNA POLYMERASE ECF-TYPE SIGMA FACTO"/>
    <property type="match status" value="1"/>
</dbReference>
<evidence type="ECO:0000256" key="2">
    <source>
        <dbReference type="ARBA" id="ARBA00023015"/>
    </source>
</evidence>
<dbReference type="InterPro" id="IPR013324">
    <property type="entry name" value="RNA_pol_sigma_r3/r4-like"/>
</dbReference>
<dbReference type="SUPFAM" id="SSF88946">
    <property type="entry name" value="Sigma2 domain of RNA polymerase sigma factors"/>
    <property type="match status" value="1"/>
</dbReference>
<proteinExistence type="inferred from homology"/>
<dbReference type="SUPFAM" id="SSF88659">
    <property type="entry name" value="Sigma3 and sigma4 domains of RNA polymerase sigma factors"/>
    <property type="match status" value="1"/>
</dbReference>
<keyword evidence="4" id="KW-0238">DNA-binding</keyword>
<dbReference type="PANTHER" id="PTHR43133:SF8">
    <property type="entry name" value="RNA POLYMERASE SIGMA FACTOR HI_1459-RELATED"/>
    <property type="match status" value="1"/>
</dbReference>
<dbReference type="EMBL" id="JEME01000007">
    <property type="protein sequence ID" value="KYG11507.1"/>
    <property type="molecule type" value="Genomic_DNA"/>
</dbReference>
<keyword evidence="2" id="KW-0805">Transcription regulation</keyword>
<dbReference type="GO" id="GO:0016987">
    <property type="term" value="F:sigma factor activity"/>
    <property type="evidence" value="ECO:0007669"/>
    <property type="project" value="UniProtKB-KW"/>
</dbReference>
<evidence type="ECO:0000256" key="1">
    <source>
        <dbReference type="ARBA" id="ARBA00010641"/>
    </source>
</evidence>
<evidence type="ECO:0000256" key="6">
    <source>
        <dbReference type="SAM" id="MobiDB-lite"/>
    </source>
</evidence>
<evidence type="ECO:0000259" key="7">
    <source>
        <dbReference type="Pfam" id="PF08281"/>
    </source>
</evidence>
<dbReference type="Pfam" id="PF08281">
    <property type="entry name" value="Sigma70_r4_2"/>
    <property type="match status" value="1"/>
</dbReference>
<dbReference type="InterPro" id="IPR039425">
    <property type="entry name" value="RNA_pol_sigma-70-like"/>
</dbReference>
<dbReference type="GO" id="GO:0003677">
    <property type="term" value="F:DNA binding"/>
    <property type="evidence" value="ECO:0007669"/>
    <property type="project" value="UniProtKB-KW"/>
</dbReference>
<organism evidence="8 9">
    <name type="scientific">Sorangium cellulosum</name>
    <name type="common">Polyangium cellulosum</name>
    <dbReference type="NCBI Taxonomy" id="56"/>
    <lineage>
        <taxon>Bacteria</taxon>
        <taxon>Pseudomonadati</taxon>
        <taxon>Myxococcota</taxon>
        <taxon>Polyangia</taxon>
        <taxon>Polyangiales</taxon>
        <taxon>Polyangiaceae</taxon>
        <taxon>Sorangium</taxon>
    </lineage>
</organism>
<keyword evidence="3" id="KW-0731">Sigma factor</keyword>
<reference evidence="8 9" key="1">
    <citation type="submission" date="2014-02" db="EMBL/GenBank/DDBJ databases">
        <title>The small core and large imbalanced accessory genome model reveals a collaborative survival strategy of Sorangium cellulosum strains in nature.</title>
        <authorList>
            <person name="Han K."/>
            <person name="Peng R."/>
            <person name="Blom J."/>
            <person name="Li Y.-Z."/>
        </authorList>
    </citation>
    <scope>NUCLEOTIDE SEQUENCE [LARGE SCALE GENOMIC DNA]</scope>
    <source>
        <strain evidence="8 9">So0007-03</strain>
    </source>
</reference>
<dbReference type="InterPro" id="IPR013325">
    <property type="entry name" value="RNA_pol_sigma_r2"/>
</dbReference>
<keyword evidence="5" id="KW-0804">Transcription</keyword>
<dbReference type="AlphaFoldDB" id="A0A150U3S9"/>
<dbReference type="InterPro" id="IPR013249">
    <property type="entry name" value="RNA_pol_sigma70_r4_t2"/>
</dbReference>
<evidence type="ECO:0000313" key="8">
    <source>
        <dbReference type="EMBL" id="KYG11507.1"/>
    </source>
</evidence>
<feature type="domain" description="RNA polymerase sigma factor 70 region 4 type 2" evidence="7">
    <location>
        <begin position="153"/>
        <end position="201"/>
    </location>
</feature>
<comment type="similarity">
    <text evidence="1">Belongs to the sigma-70 factor family. ECF subfamily.</text>
</comment>
<name>A0A150U3S9_SORCE</name>
<dbReference type="GO" id="GO:0006352">
    <property type="term" value="P:DNA-templated transcription initiation"/>
    <property type="evidence" value="ECO:0007669"/>
    <property type="project" value="InterPro"/>
</dbReference>
<dbReference type="Gene3D" id="1.10.10.10">
    <property type="entry name" value="Winged helix-like DNA-binding domain superfamily/Winged helix DNA-binding domain"/>
    <property type="match status" value="1"/>
</dbReference>
<evidence type="ECO:0000256" key="4">
    <source>
        <dbReference type="ARBA" id="ARBA00023125"/>
    </source>
</evidence>
<dbReference type="Gene3D" id="1.10.1740.10">
    <property type="match status" value="1"/>
</dbReference>
<feature type="region of interest" description="Disordered" evidence="6">
    <location>
        <begin position="61"/>
        <end position="91"/>
    </location>
</feature>
<evidence type="ECO:0000256" key="5">
    <source>
        <dbReference type="ARBA" id="ARBA00023163"/>
    </source>
</evidence>
<protein>
    <submittedName>
        <fullName evidence="8">RNA polymerase subunit sigma</fullName>
    </submittedName>
</protein>
<gene>
    <name evidence="8" type="ORF">BE21_07495</name>
</gene>
<evidence type="ECO:0000256" key="3">
    <source>
        <dbReference type="ARBA" id="ARBA00023082"/>
    </source>
</evidence>